<protein>
    <recommendedName>
        <fullName evidence="1">DUF7841 domain-containing protein</fullName>
    </recommendedName>
</protein>
<proteinExistence type="predicted"/>
<feature type="domain" description="DUF7841" evidence="1">
    <location>
        <begin position="50"/>
        <end position="146"/>
    </location>
</feature>
<organism evidence="2">
    <name type="scientific">Ackermannviridae sp</name>
    <dbReference type="NCBI Taxonomy" id="2831612"/>
    <lineage>
        <taxon>Viruses</taxon>
        <taxon>Duplodnaviria</taxon>
        <taxon>Heunggongvirae</taxon>
        <taxon>Uroviricota</taxon>
        <taxon>Caudoviricetes</taxon>
        <taxon>Pantevenvirales</taxon>
        <taxon>Ackermannviridae</taxon>
    </lineage>
</organism>
<dbReference type="InterPro" id="IPR057163">
    <property type="entry name" value="DUF7841"/>
</dbReference>
<dbReference type="EMBL" id="BK035262">
    <property type="protein sequence ID" value="DAG89622.1"/>
    <property type="molecule type" value="Genomic_DNA"/>
</dbReference>
<dbReference type="Pfam" id="PF25223">
    <property type="entry name" value="DUF7841"/>
    <property type="match status" value="1"/>
</dbReference>
<evidence type="ECO:0000259" key="1">
    <source>
        <dbReference type="Pfam" id="PF25223"/>
    </source>
</evidence>
<reference evidence="2" key="1">
    <citation type="journal article" date="2021" name="Proc. Natl. Acad. Sci. U.S.A.">
        <title>A Catalog of Tens of Thousands of Viruses from Human Metagenomes Reveals Hidden Associations with Chronic Diseases.</title>
        <authorList>
            <person name="Tisza M.J."/>
            <person name="Buck C.B."/>
        </authorList>
    </citation>
    <scope>NUCLEOTIDE SEQUENCE</scope>
    <source>
        <strain evidence="2">CtcJL42</strain>
    </source>
</reference>
<evidence type="ECO:0000313" key="2">
    <source>
        <dbReference type="EMBL" id="DAG89622.1"/>
    </source>
</evidence>
<name>A0A8S5VK68_9CAUD</name>
<sequence>MEKIKAYKEKLEHEIDEFVENYPVNERTVAALTAMLECWEHVKNCTACAEGGELTQEDAMAWMYQMKNEDGTFGAHWDVAQTKPYMAPRGITCEAWEWAAVMNMMYSDYCKAARKNSVDRPEFYADLAAAFLEDKDAPEDKAGRYYHNIAAVQE</sequence>
<accession>A0A8S5VK68</accession>